<dbReference type="SUPFAM" id="SSF56112">
    <property type="entry name" value="Protein kinase-like (PK-like)"/>
    <property type="match status" value="1"/>
</dbReference>
<keyword evidence="4" id="KW-0547">Nucleotide-binding</keyword>
<dbReference type="Pfam" id="PF00069">
    <property type="entry name" value="Pkinase"/>
    <property type="match status" value="1"/>
</dbReference>
<keyword evidence="6" id="KW-0067">ATP-binding</keyword>
<dbReference type="PROSITE" id="PS00109">
    <property type="entry name" value="PROTEIN_KINASE_TYR"/>
    <property type="match status" value="1"/>
</dbReference>
<dbReference type="EMBL" id="BMNH01000020">
    <property type="protein sequence ID" value="GGO76438.1"/>
    <property type="molecule type" value="Genomic_DNA"/>
</dbReference>
<dbReference type="PANTHER" id="PTHR43289">
    <property type="entry name" value="MITOGEN-ACTIVATED PROTEIN KINASE KINASE KINASE 20-RELATED"/>
    <property type="match status" value="1"/>
</dbReference>
<accession>A0A917Z7U4</accession>
<dbReference type="EC" id="2.7.11.1" evidence="1"/>
<protein>
    <recommendedName>
        <fullName evidence="1">non-specific serine/threonine protein kinase</fullName>
        <ecNumber evidence="1">2.7.11.1</ecNumber>
    </recommendedName>
</protein>
<name>A0A917Z7U4_9ACTN</name>
<dbReference type="CDD" id="cd14014">
    <property type="entry name" value="STKc_PknB_like"/>
    <property type="match status" value="1"/>
</dbReference>
<dbReference type="InterPro" id="IPR009306">
    <property type="entry name" value="DUF963"/>
</dbReference>
<evidence type="ECO:0000256" key="7">
    <source>
        <dbReference type="SAM" id="MobiDB-lite"/>
    </source>
</evidence>
<dbReference type="PANTHER" id="PTHR43289:SF6">
    <property type="entry name" value="SERINE_THREONINE-PROTEIN KINASE NEKL-3"/>
    <property type="match status" value="1"/>
</dbReference>
<dbReference type="AlphaFoldDB" id="A0A917Z7U4"/>
<evidence type="ECO:0000259" key="8">
    <source>
        <dbReference type="PROSITE" id="PS50011"/>
    </source>
</evidence>
<evidence type="ECO:0000313" key="10">
    <source>
        <dbReference type="Proteomes" id="UP000646523"/>
    </source>
</evidence>
<dbReference type="GO" id="GO:0005524">
    <property type="term" value="F:ATP binding"/>
    <property type="evidence" value="ECO:0007669"/>
    <property type="project" value="UniProtKB-KW"/>
</dbReference>
<evidence type="ECO:0000313" key="9">
    <source>
        <dbReference type="EMBL" id="GGO76438.1"/>
    </source>
</evidence>
<gene>
    <name evidence="9" type="ORF">GCM10012289_53770</name>
</gene>
<dbReference type="PROSITE" id="PS50011">
    <property type="entry name" value="PROTEIN_KINASE_DOM"/>
    <property type="match status" value="1"/>
</dbReference>
<comment type="caution">
    <text evidence="9">The sequence shown here is derived from an EMBL/GenBank/DDBJ whole genome shotgun (WGS) entry which is preliminary data.</text>
</comment>
<reference evidence="9" key="1">
    <citation type="journal article" date="2014" name="Int. J. Syst. Evol. Microbiol.">
        <title>Complete genome sequence of Corynebacterium casei LMG S-19264T (=DSM 44701T), isolated from a smear-ripened cheese.</title>
        <authorList>
            <consortium name="US DOE Joint Genome Institute (JGI-PGF)"/>
            <person name="Walter F."/>
            <person name="Albersmeier A."/>
            <person name="Kalinowski J."/>
            <person name="Ruckert C."/>
        </authorList>
    </citation>
    <scope>NUCLEOTIDE SEQUENCE</scope>
    <source>
        <strain evidence="9">CGMCC 4.7368</strain>
    </source>
</reference>
<proteinExistence type="predicted"/>
<dbReference type="InterPro" id="IPR000719">
    <property type="entry name" value="Prot_kinase_dom"/>
</dbReference>
<evidence type="ECO:0000256" key="5">
    <source>
        <dbReference type="ARBA" id="ARBA00022777"/>
    </source>
</evidence>
<dbReference type="InterPro" id="IPR008266">
    <property type="entry name" value="Tyr_kinase_AS"/>
</dbReference>
<sequence>MNQHEPGDVLARRYVLLDLIAAGGTSVLWRARDRSLDRLVAVKVLQDQRELARKEARTTARLSHPDAIEVYDYGETVTARGRVAAFVVLRLLDGEPLAERLTRGPLPWTEAAGTTARIARVLEAAHAQGIVHRDVSAENVLLTEGGPKLLDFGIAALAGDPDDERGTPPYVAPERLTGAPAHPAVDVYALGVLFFQMLTGATPYPETTWEQLETASRAGPCPRPPGVPGDLAELCQRCLDPAPSRRPSAREVADQLGQTLGRTRFRHRVRHGLALMALGTVAATMLWAGPVGDQGRPAGPASLPEPRRTAAELPSSAPLASPAPLLSSTPLASPAPLASSTPFASPAPLASSTPRNTLAASAVPEVLDRFRVQLAEAARAQRIRSDVALDLRQTLANGTTPQGVADLRRKLDDRLREGAVELRLHGELDALLAELAVVVRS</sequence>
<reference evidence="9" key="2">
    <citation type="submission" date="2020-09" db="EMBL/GenBank/DDBJ databases">
        <authorList>
            <person name="Sun Q."/>
            <person name="Zhou Y."/>
        </authorList>
    </citation>
    <scope>NUCLEOTIDE SEQUENCE</scope>
    <source>
        <strain evidence="9">CGMCC 4.7368</strain>
    </source>
</reference>
<feature type="region of interest" description="Disordered" evidence="7">
    <location>
        <begin position="293"/>
        <end position="354"/>
    </location>
</feature>
<dbReference type="Proteomes" id="UP000646523">
    <property type="component" value="Unassembled WGS sequence"/>
</dbReference>
<dbReference type="Gene3D" id="3.30.200.20">
    <property type="entry name" value="Phosphorylase Kinase, domain 1"/>
    <property type="match status" value="1"/>
</dbReference>
<keyword evidence="2" id="KW-0723">Serine/threonine-protein kinase</keyword>
<evidence type="ECO:0000256" key="3">
    <source>
        <dbReference type="ARBA" id="ARBA00022679"/>
    </source>
</evidence>
<feature type="compositionally biased region" description="Low complexity" evidence="7">
    <location>
        <begin position="311"/>
        <end position="354"/>
    </location>
</feature>
<dbReference type="GO" id="GO:0004674">
    <property type="term" value="F:protein serine/threonine kinase activity"/>
    <property type="evidence" value="ECO:0007669"/>
    <property type="project" value="UniProtKB-KW"/>
</dbReference>
<dbReference type="Gene3D" id="1.10.510.10">
    <property type="entry name" value="Transferase(Phosphotransferase) domain 1"/>
    <property type="match status" value="1"/>
</dbReference>
<evidence type="ECO:0000256" key="4">
    <source>
        <dbReference type="ARBA" id="ARBA00022741"/>
    </source>
</evidence>
<evidence type="ECO:0000256" key="1">
    <source>
        <dbReference type="ARBA" id="ARBA00012513"/>
    </source>
</evidence>
<evidence type="ECO:0000256" key="6">
    <source>
        <dbReference type="ARBA" id="ARBA00022840"/>
    </source>
</evidence>
<dbReference type="Pfam" id="PF06131">
    <property type="entry name" value="DUF963"/>
    <property type="match status" value="1"/>
</dbReference>
<keyword evidence="10" id="KW-1185">Reference proteome</keyword>
<keyword evidence="5" id="KW-0418">Kinase</keyword>
<feature type="domain" description="Protein kinase" evidence="8">
    <location>
        <begin position="14"/>
        <end position="260"/>
    </location>
</feature>
<keyword evidence="3" id="KW-0808">Transferase</keyword>
<evidence type="ECO:0000256" key="2">
    <source>
        <dbReference type="ARBA" id="ARBA00022527"/>
    </source>
</evidence>
<organism evidence="9 10">
    <name type="scientific">Nonomuraea cavernae</name>
    <dbReference type="NCBI Taxonomy" id="2045107"/>
    <lineage>
        <taxon>Bacteria</taxon>
        <taxon>Bacillati</taxon>
        <taxon>Actinomycetota</taxon>
        <taxon>Actinomycetes</taxon>
        <taxon>Streptosporangiales</taxon>
        <taxon>Streptosporangiaceae</taxon>
        <taxon>Nonomuraea</taxon>
    </lineage>
</organism>
<dbReference type="RefSeq" id="WP_189126968.1">
    <property type="nucleotide sequence ID" value="NZ_BMNH01000020.1"/>
</dbReference>
<dbReference type="InterPro" id="IPR011009">
    <property type="entry name" value="Kinase-like_dom_sf"/>
</dbReference>